<sequence>MNSVGNNADNSSPEISRSSTPLSNLRSTGCESCANSTNMSLLETEAFAAVREISSFVHSICISEVLTRTPELIFLNLVTVEGECYCLELTQKGWRICSDRQDCMYGDFRKLELHSKYFETIYQLLDFVSAGYRQRFANQLSEKLNNTQMLAQ</sequence>
<protein>
    <submittedName>
        <fullName evidence="5">GSKIP domain-containing protein</fullName>
    </submittedName>
</protein>
<organism evidence="4 5">
    <name type="scientific">Ditylenchus dipsaci</name>
    <dbReference type="NCBI Taxonomy" id="166011"/>
    <lineage>
        <taxon>Eukaryota</taxon>
        <taxon>Metazoa</taxon>
        <taxon>Ecdysozoa</taxon>
        <taxon>Nematoda</taxon>
        <taxon>Chromadorea</taxon>
        <taxon>Rhabditida</taxon>
        <taxon>Tylenchina</taxon>
        <taxon>Tylenchomorpha</taxon>
        <taxon>Sphaerularioidea</taxon>
        <taxon>Anguinidae</taxon>
        <taxon>Anguininae</taxon>
        <taxon>Ditylenchus</taxon>
    </lineage>
</organism>
<dbReference type="GO" id="GO:0060828">
    <property type="term" value="P:regulation of canonical Wnt signaling pathway"/>
    <property type="evidence" value="ECO:0007669"/>
    <property type="project" value="InterPro"/>
</dbReference>
<feature type="domain" description="GSKIP" evidence="3">
    <location>
        <begin position="43"/>
        <end position="146"/>
    </location>
</feature>
<accession>A0A915D5J0</accession>
<dbReference type="GO" id="GO:0005737">
    <property type="term" value="C:cytoplasm"/>
    <property type="evidence" value="ECO:0007669"/>
    <property type="project" value="TreeGrafter"/>
</dbReference>
<dbReference type="GO" id="GO:0051018">
    <property type="term" value="F:protein kinase A binding"/>
    <property type="evidence" value="ECO:0007669"/>
    <property type="project" value="TreeGrafter"/>
</dbReference>
<dbReference type="GO" id="GO:0019207">
    <property type="term" value="F:kinase regulator activity"/>
    <property type="evidence" value="ECO:0007669"/>
    <property type="project" value="TreeGrafter"/>
</dbReference>
<reference evidence="5" key="1">
    <citation type="submission" date="2022-11" db="UniProtKB">
        <authorList>
            <consortium name="WormBaseParasite"/>
        </authorList>
    </citation>
    <scope>IDENTIFICATION</scope>
</reference>
<dbReference type="PANTHER" id="PTHR12490:SF4">
    <property type="entry name" value="GSK3B-INTERACTING PROTEIN"/>
    <property type="match status" value="1"/>
</dbReference>
<dbReference type="WBParaSite" id="jg15599">
    <property type="protein sequence ID" value="jg15599"/>
    <property type="gene ID" value="jg15599"/>
</dbReference>
<feature type="region of interest" description="Disordered" evidence="2">
    <location>
        <begin position="1"/>
        <end position="25"/>
    </location>
</feature>
<proteinExistence type="inferred from homology"/>
<dbReference type="AlphaFoldDB" id="A0A915D5J0"/>
<dbReference type="Proteomes" id="UP000887574">
    <property type="component" value="Unplaced"/>
</dbReference>
<evidence type="ECO:0000313" key="5">
    <source>
        <dbReference type="WBParaSite" id="jg15599"/>
    </source>
</evidence>
<comment type="similarity">
    <text evidence="1">Belongs to the GSKIP family.</text>
</comment>
<dbReference type="InterPro" id="IPR023231">
    <property type="entry name" value="GSKIP_dom_sf"/>
</dbReference>
<keyword evidence="4" id="KW-1185">Reference proteome</keyword>
<dbReference type="Pfam" id="PF05303">
    <property type="entry name" value="GSKIP_dom"/>
    <property type="match status" value="1"/>
</dbReference>
<evidence type="ECO:0000259" key="3">
    <source>
        <dbReference type="Pfam" id="PF05303"/>
    </source>
</evidence>
<evidence type="ECO:0000256" key="2">
    <source>
        <dbReference type="SAM" id="MobiDB-lite"/>
    </source>
</evidence>
<dbReference type="SUPFAM" id="SSF103107">
    <property type="entry name" value="Hypothetical protein c14orf129, hspc210"/>
    <property type="match status" value="1"/>
</dbReference>
<dbReference type="InterPro" id="IPR007967">
    <property type="entry name" value="GSKIP_dom"/>
</dbReference>
<dbReference type="Gene3D" id="3.30.2280.10">
    <property type="entry name" value="Hypothetical protein (hspc210)"/>
    <property type="match status" value="1"/>
</dbReference>
<dbReference type="PANTHER" id="PTHR12490">
    <property type="entry name" value="GSK3B-INTERACTING PROTEIN"/>
    <property type="match status" value="1"/>
</dbReference>
<name>A0A915D5J0_9BILA</name>
<dbReference type="InterPro" id="IPR037395">
    <property type="entry name" value="GSKIP"/>
</dbReference>
<evidence type="ECO:0000256" key="1">
    <source>
        <dbReference type="ARBA" id="ARBA00009571"/>
    </source>
</evidence>
<evidence type="ECO:0000313" key="4">
    <source>
        <dbReference type="Proteomes" id="UP000887574"/>
    </source>
</evidence>